<keyword evidence="7 9" id="KW-0143">Chaperone</keyword>
<keyword evidence="5 9" id="KW-1133">Transmembrane helix</keyword>
<sequence length="539" mass="61636">MKLDACLAALTVLSSINAEALFVEKFESKSLLGDKWVPSEAKKDSGDVLAYDGQWEIEEASVLKAFDDDFGLVVKSPARLHGITRKFDKAIQIEDEKPFVVQYEVKLQKSLECGGAYLKLLTAGEEEFNPTQFHDKTPYTIMFGPDKCGSSNKVHFIFRHKNPVTGQIEEKALNNPPTAKITEKSVLYTLIVKPDNKFEIRIDGEKVREGSLLEDFTPSVIPPKEIEDPNDTKPEDWDEREKIPDESAVKPEDWDEEAPKEIEDINDTKPSDWLDDEPLLIPDVDAAKPDDWNEEEDGKWEAPLVENPKCNSGKCGVWQRRKISNPNYRGKWKRPLISNPNYKGKWSPKKIPNPEYFEDDKIYKFTPMTAVGFELWTMQNDILFDNIFISDSIQDAEKFSDETFKLKSKEEALKEPKEEESTVEDKQESSFEDSSSFGPYLDALKNIDISKIVELLKTEPMTFIPFFAAVFFPILIVYFVKWAISNPVSDSKEKIESDDGFQEEQNDEVETNEIKTQEEKEDNSLNQVNAQSDESTDNE</sequence>
<keyword evidence="6 9" id="KW-0472">Membrane</keyword>
<dbReference type="InterPro" id="IPR018124">
    <property type="entry name" value="Calret/calnex_CS"/>
</dbReference>
<evidence type="ECO:0000256" key="8">
    <source>
        <dbReference type="PIRSR" id="PIRSR601580-3"/>
    </source>
</evidence>
<dbReference type="FunFam" id="2.60.120.200:FF:000011">
    <property type="entry name" value="Probable calnexin"/>
    <property type="match status" value="1"/>
</dbReference>
<evidence type="ECO:0000256" key="3">
    <source>
        <dbReference type="ARBA" id="ARBA00022692"/>
    </source>
</evidence>
<comment type="subcellular location">
    <subcellularLocation>
        <location evidence="1">Endoplasmic reticulum membrane</location>
        <topology evidence="1">Single-pass membrane protein</topology>
    </subcellularLocation>
</comment>
<feature type="compositionally biased region" description="Acidic residues" evidence="10">
    <location>
        <begin position="498"/>
        <end position="511"/>
    </location>
</feature>
<dbReference type="GO" id="GO:0036503">
    <property type="term" value="P:ERAD pathway"/>
    <property type="evidence" value="ECO:0007669"/>
    <property type="project" value="TreeGrafter"/>
</dbReference>
<dbReference type="PROSITE" id="PS00803">
    <property type="entry name" value="CALRETICULIN_1"/>
    <property type="match status" value="1"/>
</dbReference>
<dbReference type="PANTHER" id="PTHR11073">
    <property type="entry name" value="CALRETICULIN AND CALNEXIN"/>
    <property type="match status" value="1"/>
</dbReference>
<dbReference type="FunFam" id="2.10.250.10:FF:000001">
    <property type="entry name" value="Calnexin homolog"/>
    <property type="match status" value="1"/>
</dbReference>
<dbReference type="GO" id="GO:0051082">
    <property type="term" value="F:unfolded protein binding"/>
    <property type="evidence" value="ECO:0007669"/>
    <property type="project" value="InterPro"/>
</dbReference>
<feature type="region of interest" description="Disordered" evidence="10">
    <location>
        <begin position="410"/>
        <end position="434"/>
    </location>
</feature>
<dbReference type="SUPFAM" id="SSF49899">
    <property type="entry name" value="Concanavalin A-like lectins/glucanases"/>
    <property type="match status" value="2"/>
</dbReference>
<dbReference type="Gene3D" id="2.10.250.10">
    <property type="entry name" value="Calreticulin/calnexin, P domain"/>
    <property type="match status" value="1"/>
</dbReference>
<reference evidence="12" key="1">
    <citation type="journal article" date="2018" name="Nat. Microbiol.">
        <title>Leveraging single-cell genomics to expand the fungal tree of life.</title>
        <authorList>
            <person name="Ahrendt S.R."/>
            <person name="Quandt C.A."/>
            <person name="Ciobanu D."/>
            <person name="Clum A."/>
            <person name="Salamov A."/>
            <person name="Andreopoulos B."/>
            <person name="Cheng J.F."/>
            <person name="Woyke T."/>
            <person name="Pelin A."/>
            <person name="Henrissat B."/>
            <person name="Reynolds N.K."/>
            <person name="Benny G.L."/>
            <person name="Smith M.E."/>
            <person name="James T.Y."/>
            <person name="Grigoriev I.V."/>
        </authorList>
    </citation>
    <scope>NUCLEOTIDE SEQUENCE [LARGE SCALE GENOMIC DNA]</scope>
    <source>
        <strain evidence="12">CSF55</strain>
    </source>
</reference>
<dbReference type="GO" id="GO:0006457">
    <property type="term" value="P:protein folding"/>
    <property type="evidence" value="ECO:0007669"/>
    <property type="project" value="InterPro"/>
</dbReference>
<feature type="region of interest" description="Disordered" evidence="10">
    <location>
        <begin position="219"/>
        <end position="276"/>
    </location>
</feature>
<organism evidence="11 12">
    <name type="scientific">Rozella allomycis (strain CSF55)</name>
    <dbReference type="NCBI Taxonomy" id="988480"/>
    <lineage>
        <taxon>Eukaryota</taxon>
        <taxon>Fungi</taxon>
        <taxon>Fungi incertae sedis</taxon>
        <taxon>Cryptomycota</taxon>
        <taxon>Cryptomycota incertae sedis</taxon>
        <taxon>Rozella</taxon>
    </lineage>
</organism>
<evidence type="ECO:0000256" key="2">
    <source>
        <dbReference type="ARBA" id="ARBA00010983"/>
    </source>
</evidence>
<dbReference type="EMBL" id="ML005182">
    <property type="protein sequence ID" value="RKP19679.1"/>
    <property type="molecule type" value="Genomic_DNA"/>
</dbReference>
<evidence type="ECO:0000256" key="6">
    <source>
        <dbReference type="ARBA" id="ARBA00023136"/>
    </source>
</evidence>
<gene>
    <name evidence="11" type="ORF">ROZALSC1DRAFT_28745</name>
</gene>
<accession>A0A4V1IZY5</accession>
<dbReference type="Proteomes" id="UP000281549">
    <property type="component" value="Unassembled WGS sequence"/>
</dbReference>
<dbReference type="PANTHER" id="PTHR11073:SF1">
    <property type="entry name" value="CALNEXIN 14D-RELATED"/>
    <property type="match status" value="1"/>
</dbReference>
<dbReference type="PROSITE" id="PS00804">
    <property type="entry name" value="CALRETICULIN_2"/>
    <property type="match status" value="1"/>
</dbReference>
<feature type="disulfide bond" evidence="8">
    <location>
        <begin position="113"/>
        <end position="148"/>
    </location>
</feature>
<feature type="compositionally biased region" description="Basic and acidic residues" evidence="10">
    <location>
        <begin position="410"/>
        <end position="429"/>
    </location>
</feature>
<dbReference type="PROSITE" id="PS00805">
    <property type="entry name" value="CALRETICULIN_REPEAT"/>
    <property type="match status" value="1"/>
</dbReference>
<dbReference type="Pfam" id="PF00262">
    <property type="entry name" value="Calreticulin"/>
    <property type="match status" value="1"/>
</dbReference>
<dbReference type="GO" id="GO:0005789">
    <property type="term" value="C:endoplasmic reticulum membrane"/>
    <property type="evidence" value="ECO:0007669"/>
    <property type="project" value="UniProtKB-SubCell"/>
</dbReference>
<keyword evidence="8" id="KW-1015">Disulfide bond</keyword>
<dbReference type="AlphaFoldDB" id="A0A4V1IZY5"/>
<feature type="compositionally biased region" description="Polar residues" evidence="10">
    <location>
        <begin position="524"/>
        <end position="533"/>
    </location>
</feature>
<name>A0A4V1IZY5_ROZAC</name>
<evidence type="ECO:0000313" key="11">
    <source>
        <dbReference type="EMBL" id="RKP19679.1"/>
    </source>
</evidence>
<evidence type="ECO:0000313" key="12">
    <source>
        <dbReference type="Proteomes" id="UP000281549"/>
    </source>
</evidence>
<dbReference type="InterPro" id="IPR013320">
    <property type="entry name" value="ConA-like_dom_sf"/>
</dbReference>
<protein>
    <submittedName>
        <fullName evidence="11">Calreticulin-domain-containing protein</fullName>
    </submittedName>
</protein>
<feature type="region of interest" description="Disordered" evidence="10">
    <location>
        <begin position="492"/>
        <end position="539"/>
    </location>
</feature>
<evidence type="ECO:0000256" key="4">
    <source>
        <dbReference type="ARBA" id="ARBA00022824"/>
    </source>
</evidence>
<evidence type="ECO:0000256" key="1">
    <source>
        <dbReference type="ARBA" id="ARBA00004389"/>
    </source>
</evidence>
<feature type="compositionally biased region" description="Basic and acidic residues" evidence="10">
    <location>
        <begin position="224"/>
        <end position="272"/>
    </location>
</feature>
<evidence type="ECO:0000256" key="9">
    <source>
        <dbReference type="RuleBase" id="RU362126"/>
    </source>
</evidence>
<keyword evidence="3 9" id="KW-0812">Transmembrane</keyword>
<proteinExistence type="inferred from homology"/>
<evidence type="ECO:0000256" key="5">
    <source>
        <dbReference type="ARBA" id="ARBA00022989"/>
    </source>
</evidence>
<evidence type="ECO:0000256" key="7">
    <source>
        <dbReference type="ARBA" id="ARBA00023186"/>
    </source>
</evidence>
<dbReference type="PRINTS" id="PR00626">
    <property type="entry name" value="CALRETICULIN"/>
</dbReference>
<dbReference type="InterPro" id="IPR001580">
    <property type="entry name" value="Calret/calnex"/>
</dbReference>
<feature type="transmembrane region" description="Helical" evidence="9">
    <location>
        <begin position="463"/>
        <end position="484"/>
    </location>
</feature>
<dbReference type="SUPFAM" id="SSF63887">
    <property type="entry name" value="P-domain of calnexin/calreticulin"/>
    <property type="match status" value="1"/>
</dbReference>
<dbReference type="InterPro" id="IPR009033">
    <property type="entry name" value="Calreticulin/calnexin_P_dom_sf"/>
</dbReference>
<keyword evidence="4 9" id="KW-0256">Endoplasmic reticulum</keyword>
<evidence type="ECO:0000256" key="10">
    <source>
        <dbReference type="SAM" id="MobiDB-lite"/>
    </source>
</evidence>
<dbReference type="Gene3D" id="2.60.120.200">
    <property type="match status" value="1"/>
</dbReference>
<comment type="similarity">
    <text evidence="2 9">Belongs to the calreticulin family.</text>
</comment>
<dbReference type="GO" id="GO:0005509">
    <property type="term" value="F:calcium ion binding"/>
    <property type="evidence" value="ECO:0007669"/>
    <property type="project" value="InterPro"/>
</dbReference>